<gene>
    <name evidence="1" type="ORF">SAMN05877753_112123</name>
</gene>
<dbReference type="EMBL" id="OAOP01000012">
    <property type="protein sequence ID" value="SNX75478.1"/>
    <property type="molecule type" value="Genomic_DNA"/>
</dbReference>
<proteinExistence type="predicted"/>
<reference evidence="1 2" key="1">
    <citation type="submission" date="2017-08" db="EMBL/GenBank/DDBJ databases">
        <authorList>
            <person name="de Groot N.N."/>
        </authorList>
    </citation>
    <scope>NUCLEOTIDE SEQUENCE [LARGE SCALE GENOMIC DNA]</scope>
    <source>
        <strain evidence="1 2">JC228</strain>
    </source>
</reference>
<name>A0A285D874_9BACI</name>
<dbReference type="AlphaFoldDB" id="A0A285D874"/>
<evidence type="ECO:0000313" key="2">
    <source>
        <dbReference type="Proteomes" id="UP000219546"/>
    </source>
</evidence>
<sequence length="39" mass="4849">MGWVIIVIIAYLPLFYRIHRRLDYLEKEIKRLQEESKTN</sequence>
<organism evidence="1 2">
    <name type="scientific">Bacillus oleivorans</name>
    <dbReference type="NCBI Taxonomy" id="1448271"/>
    <lineage>
        <taxon>Bacteria</taxon>
        <taxon>Bacillati</taxon>
        <taxon>Bacillota</taxon>
        <taxon>Bacilli</taxon>
        <taxon>Bacillales</taxon>
        <taxon>Bacillaceae</taxon>
        <taxon>Bacillus</taxon>
    </lineage>
</organism>
<accession>A0A285D874</accession>
<evidence type="ECO:0008006" key="3">
    <source>
        <dbReference type="Google" id="ProtNLM"/>
    </source>
</evidence>
<protein>
    <recommendedName>
        <fullName evidence="3">CcmD family protein</fullName>
    </recommendedName>
</protein>
<keyword evidence="2" id="KW-1185">Reference proteome</keyword>
<evidence type="ECO:0000313" key="1">
    <source>
        <dbReference type="EMBL" id="SNX75478.1"/>
    </source>
</evidence>
<dbReference type="Proteomes" id="UP000219546">
    <property type="component" value="Unassembled WGS sequence"/>
</dbReference>